<keyword evidence="4" id="KW-1185">Reference proteome</keyword>
<proteinExistence type="predicted"/>
<dbReference type="EMBL" id="MLYV02001151">
    <property type="protein sequence ID" value="PSR72631.1"/>
    <property type="molecule type" value="Genomic_DNA"/>
</dbReference>
<protein>
    <submittedName>
        <fullName evidence="3">Uncharacterized protein</fullName>
    </submittedName>
</protein>
<gene>
    <name evidence="3" type="ORF">PHLCEN_2v11515</name>
</gene>
<comment type="caution">
    <text evidence="3">The sequence shown here is derived from an EMBL/GenBank/DDBJ whole genome shotgun (WGS) entry which is preliminary data.</text>
</comment>
<dbReference type="AlphaFoldDB" id="A0A2R6NJZ6"/>
<accession>A0A2R6NJZ6</accession>
<evidence type="ECO:0000313" key="3">
    <source>
        <dbReference type="EMBL" id="PSR72631.1"/>
    </source>
</evidence>
<keyword evidence="2" id="KW-0732">Signal</keyword>
<evidence type="ECO:0000256" key="1">
    <source>
        <dbReference type="SAM" id="MobiDB-lite"/>
    </source>
</evidence>
<feature type="signal peptide" evidence="2">
    <location>
        <begin position="1"/>
        <end position="20"/>
    </location>
</feature>
<evidence type="ECO:0000256" key="2">
    <source>
        <dbReference type="SAM" id="SignalP"/>
    </source>
</evidence>
<dbReference type="Proteomes" id="UP000186601">
    <property type="component" value="Unassembled WGS sequence"/>
</dbReference>
<sequence length="63" mass="6829">MALLGVIALSSLLFTTDTKGQLTVSSIQMYTITLKPRRIYTDLSPDSRETPGGTRTGNKTSHS</sequence>
<name>A0A2R6NJZ6_9APHY</name>
<feature type="chain" id="PRO_5015356305" evidence="2">
    <location>
        <begin position="21"/>
        <end position="63"/>
    </location>
</feature>
<reference evidence="3 4" key="1">
    <citation type="submission" date="2018-02" db="EMBL/GenBank/DDBJ databases">
        <title>Genome sequence of the basidiomycete white-rot fungus Phlebia centrifuga.</title>
        <authorList>
            <person name="Granchi Z."/>
            <person name="Peng M."/>
            <person name="de Vries R.P."/>
            <person name="Hilden K."/>
            <person name="Makela M.R."/>
            <person name="Grigoriev I."/>
            <person name="Riley R."/>
        </authorList>
    </citation>
    <scope>NUCLEOTIDE SEQUENCE [LARGE SCALE GENOMIC DNA]</scope>
    <source>
        <strain evidence="3 4">FBCC195</strain>
    </source>
</reference>
<organism evidence="3 4">
    <name type="scientific">Hermanssonia centrifuga</name>
    <dbReference type="NCBI Taxonomy" id="98765"/>
    <lineage>
        <taxon>Eukaryota</taxon>
        <taxon>Fungi</taxon>
        <taxon>Dikarya</taxon>
        <taxon>Basidiomycota</taxon>
        <taxon>Agaricomycotina</taxon>
        <taxon>Agaricomycetes</taxon>
        <taxon>Polyporales</taxon>
        <taxon>Meruliaceae</taxon>
        <taxon>Hermanssonia</taxon>
    </lineage>
</organism>
<dbReference type="OrthoDB" id="10261524at2759"/>
<evidence type="ECO:0000313" key="4">
    <source>
        <dbReference type="Proteomes" id="UP000186601"/>
    </source>
</evidence>
<feature type="region of interest" description="Disordered" evidence="1">
    <location>
        <begin position="41"/>
        <end position="63"/>
    </location>
</feature>